<proteinExistence type="predicted"/>
<keyword evidence="1" id="KW-0472">Membrane</keyword>
<sequence>MPNFSLFASIKLPHVPKIFLFLVHILIYFVLLSWQVTAIVYSVSYNLFYNTLVSFKGFLQRLLFMRVASWSFNESFLN</sequence>
<name>A0A2P2JNS1_RHIMU</name>
<evidence type="ECO:0000313" key="2">
    <source>
        <dbReference type="EMBL" id="MBW95120.1"/>
    </source>
</evidence>
<accession>A0A2P2JNS1</accession>
<keyword evidence="1" id="KW-0812">Transmembrane</keyword>
<protein>
    <submittedName>
        <fullName evidence="2">Uncharacterized protein</fullName>
    </submittedName>
</protein>
<feature type="transmembrane region" description="Helical" evidence="1">
    <location>
        <begin position="18"/>
        <end position="41"/>
    </location>
</feature>
<dbReference type="EMBL" id="GGEC01014637">
    <property type="protein sequence ID" value="MBW95120.1"/>
    <property type="molecule type" value="Transcribed_RNA"/>
</dbReference>
<evidence type="ECO:0000256" key="1">
    <source>
        <dbReference type="SAM" id="Phobius"/>
    </source>
</evidence>
<dbReference type="AlphaFoldDB" id="A0A2P2JNS1"/>
<organism evidence="2">
    <name type="scientific">Rhizophora mucronata</name>
    <name type="common">Asiatic mangrove</name>
    <dbReference type="NCBI Taxonomy" id="61149"/>
    <lineage>
        <taxon>Eukaryota</taxon>
        <taxon>Viridiplantae</taxon>
        <taxon>Streptophyta</taxon>
        <taxon>Embryophyta</taxon>
        <taxon>Tracheophyta</taxon>
        <taxon>Spermatophyta</taxon>
        <taxon>Magnoliopsida</taxon>
        <taxon>eudicotyledons</taxon>
        <taxon>Gunneridae</taxon>
        <taxon>Pentapetalae</taxon>
        <taxon>rosids</taxon>
        <taxon>fabids</taxon>
        <taxon>Malpighiales</taxon>
        <taxon>Rhizophoraceae</taxon>
        <taxon>Rhizophora</taxon>
    </lineage>
</organism>
<keyword evidence="1" id="KW-1133">Transmembrane helix</keyword>
<reference evidence="2" key="1">
    <citation type="submission" date="2018-02" db="EMBL/GenBank/DDBJ databases">
        <title>Rhizophora mucronata_Transcriptome.</title>
        <authorList>
            <person name="Meera S.P."/>
            <person name="Sreeshan A."/>
            <person name="Augustine A."/>
        </authorList>
    </citation>
    <scope>NUCLEOTIDE SEQUENCE</scope>
    <source>
        <tissue evidence="2">Leaf</tissue>
    </source>
</reference>